<feature type="transmembrane region" description="Helical" evidence="5">
    <location>
        <begin position="38"/>
        <end position="58"/>
    </location>
</feature>
<dbReference type="Pfam" id="PF01740">
    <property type="entry name" value="STAS"/>
    <property type="match status" value="1"/>
</dbReference>
<feature type="transmembrane region" description="Helical" evidence="5">
    <location>
        <begin position="114"/>
        <end position="136"/>
    </location>
</feature>
<feature type="transmembrane region" description="Helical" evidence="5">
    <location>
        <begin position="307"/>
        <end position="324"/>
    </location>
</feature>
<keyword evidence="3 5" id="KW-1133">Transmembrane helix</keyword>
<gene>
    <name evidence="7" type="ORF">CUZ56_00444</name>
</gene>
<evidence type="ECO:0000259" key="6">
    <source>
        <dbReference type="PROSITE" id="PS50801"/>
    </source>
</evidence>
<evidence type="ECO:0000256" key="1">
    <source>
        <dbReference type="ARBA" id="ARBA00004141"/>
    </source>
</evidence>
<dbReference type="EMBL" id="PQSP01000001">
    <property type="protein sequence ID" value="RUS67962.1"/>
    <property type="molecule type" value="Genomic_DNA"/>
</dbReference>
<dbReference type="Pfam" id="PF00916">
    <property type="entry name" value="Sulfate_transp"/>
    <property type="match status" value="1"/>
</dbReference>
<feature type="transmembrane region" description="Helical" evidence="5">
    <location>
        <begin position="268"/>
        <end position="295"/>
    </location>
</feature>
<comment type="subcellular location">
    <subcellularLocation>
        <location evidence="1">Membrane</location>
        <topology evidence="1">Multi-pass membrane protein</topology>
    </subcellularLocation>
</comment>
<dbReference type="NCBIfam" id="TIGR00815">
    <property type="entry name" value="sulP"/>
    <property type="match status" value="1"/>
</dbReference>
<dbReference type="InterPro" id="IPR011547">
    <property type="entry name" value="SLC26A/SulP_dom"/>
</dbReference>
<reference evidence="7 8" key="1">
    <citation type="submission" date="2018-01" db="EMBL/GenBank/DDBJ databases">
        <title>Saezia sanguinis gen. nov., sp. nov., in the order Burkholderiales isolated from human blood.</title>
        <authorList>
            <person name="Medina-Pascual M.J."/>
            <person name="Valdezate S."/>
            <person name="Monzon S."/>
            <person name="Cuesta I."/>
            <person name="Carrasco G."/>
            <person name="Villalon P."/>
            <person name="Saez-Nieto J.A."/>
        </authorList>
    </citation>
    <scope>NUCLEOTIDE SEQUENCE [LARGE SCALE GENOMIC DNA]</scope>
    <source>
        <strain evidence="7 8">CNM695-12</strain>
    </source>
</reference>
<feature type="transmembrane region" description="Helical" evidence="5">
    <location>
        <begin position="87"/>
        <end position="108"/>
    </location>
</feature>
<accession>A0A433SGW3</accession>
<dbReference type="InterPro" id="IPR002645">
    <property type="entry name" value="STAS_dom"/>
</dbReference>
<organism evidence="7 8">
    <name type="scientific">Saezia sanguinis</name>
    <dbReference type="NCBI Taxonomy" id="1965230"/>
    <lineage>
        <taxon>Bacteria</taxon>
        <taxon>Pseudomonadati</taxon>
        <taxon>Pseudomonadota</taxon>
        <taxon>Betaproteobacteria</taxon>
        <taxon>Burkholderiales</taxon>
        <taxon>Saeziaceae</taxon>
        <taxon>Saezia</taxon>
    </lineage>
</organism>
<feature type="transmembrane region" description="Helical" evidence="5">
    <location>
        <begin position="193"/>
        <end position="211"/>
    </location>
</feature>
<feature type="transmembrane region" description="Helical" evidence="5">
    <location>
        <begin position="400"/>
        <end position="428"/>
    </location>
</feature>
<dbReference type="Proteomes" id="UP000286947">
    <property type="component" value="Unassembled WGS sequence"/>
</dbReference>
<feature type="domain" description="STAS" evidence="6">
    <location>
        <begin position="456"/>
        <end position="572"/>
    </location>
</feature>
<dbReference type="InterPro" id="IPR036513">
    <property type="entry name" value="STAS_dom_sf"/>
</dbReference>
<evidence type="ECO:0000256" key="2">
    <source>
        <dbReference type="ARBA" id="ARBA00022692"/>
    </source>
</evidence>
<evidence type="ECO:0000313" key="7">
    <source>
        <dbReference type="EMBL" id="RUS67962.1"/>
    </source>
</evidence>
<dbReference type="AlphaFoldDB" id="A0A433SGW3"/>
<name>A0A433SGW3_9BURK</name>
<dbReference type="InterPro" id="IPR001902">
    <property type="entry name" value="SLC26A/SulP_fam"/>
</dbReference>
<evidence type="ECO:0000256" key="3">
    <source>
        <dbReference type="ARBA" id="ARBA00022989"/>
    </source>
</evidence>
<keyword evidence="8" id="KW-1185">Reference proteome</keyword>
<dbReference type="GO" id="GO:0055085">
    <property type="term" value="P:transmembrane transport"/>
    <property type="evidence" value="ECO:0007669"/>
    <property type="project" value="InterPro"/>
</dbReference>
<evidence type="ECO:0000313" key="8">
    <source>
        <dbReference type="Proteomes" id="UP000286947"/>
    </source>
</evidence>
<feature type="transmembrane region" description="Helical" evidence="5">
    <location>
        <begin position="368"/>
        <end position="388"/>
    </location>
</feature>
<feature type="transmembrane region" description="Helical" evidence="5">
    <location>
        <begin position="223"/>
        <end position="248"/>
    </location>
</feature>
<dbReference type="GO" id="GO:0016020">
    <property type="term" value="C:membrane"/>
    <property type="evidence" value="ECO:0007669"/>
    <property type="project" value="UniProtKB-SubCell"/>
</dbReference>
<evidence type="ECO:0000256" key="4">
    <source>
        <dbReference type="ARBA" id="ARBA00023136"/>
    </source>
</evidence>
<dbReference type="PROSITE" id="PS50801">
    <property type="entry name" value="STAS"/>
    <property type="match status" value="1"/>
</dbReference>
<proteinExistence type="predicted"/>
<feature type="transmembrane region" description="Helical" evidence="5">
    <location>
        <begin position="148"/>
        <end position="173"/>
    </location>
</feature>
<protein>
    <submittedName>
        <fullName evidence="7">Putative sulfate transporter</fullName>
    </submittedName>
</protein>
<evidence type="ECO:0000256" key="5">
    <source>
        <dbReference type="SAM" id="Phobius"/>
    </source>
</evidence>
<dbReference type="Gene3D" id="3.30.750.24">
    <property type="entry name" value="STAS domain"/>
    <property type="match status" value="1"/>
</dbReference>
<dbReference type="CDD" id="cd07042">
    <property type="entry name" value="STAS_SulP_like_sulfate_transporter"/>
    <property type="match status" value="1"/>
</dbReference>
<dbReference type="PANTHER" id="PTHR11814">
    <property type="entry name" value="SULFATE TRANSPORTER"/>
    <property type="match status" value="1"/>
</dbReference>
<sequence length="591" mass="64506">MEIKLFQKIIHMLNWIGQWIPGLPELLRYDLAYFKNDLFAGLSVAAVALPTSIAYAQLAGLPPQAGLYSTILPMIIYTFLGSSRQLIVGPDAATCAMISSTLMPIVAAGSNPEYYQSLVFTLTLLAGILFIVAGFLRLGFLADLQSRSILLGLMNGVAVMIIIGQLGNVIGVAATGKDTIGKLMSFIHLIPDFHWLTLLLSGTLFALYYVMQRYPGGKKVPSILVIAIVAVILSMVFSLSTRGVNIVGEIPSALPDMTMPALPPHEQWGSLFFGAIALVFVSFISATLTAHTFAAKNNYEVDDNKELIALGVADMASAICQGFAISGADSRTAVNEAAGGKTRFAQLIAALTILGALVLFIEPMGYMPLAALGVILICSAIKLTNFSWLFKLRKISKTEFFIAMTTFLSVLLLGVIHAVILAIFLAILSFLRKTARPVDHCLGLMPDDDNFYETDHHPEAQEVPGLLLYRFDASLIFLNASYFRQRVLSLVRRTDISPVQWVVIDGHSINNVDLTGVMTLSDLGKFLAARGIALAFADHTNHMKKWLQTHNIDPKELSFHIYPNRYEMLVAYRDSLKAQEDKGAEAVLQSA</sequence>
<dbReference type="SUPFAM" id="SSF52091">
    <property type="entry name" value="SpoIIaa-like"/>
    <property type="match status" value="1"/>
</dbReference>
<feature type="transmembrane region" description="Helical" evidence="5">
    <location>
        <begin position="344"/>
        <end position="361"/>
    </location>
</feature>
<comment type="caution">
    <text evidence="7">The sequence shown here is derived from an EMBL/GenBank/DDBJ whole genome shotgun (WGS) entry which is preliminary data.</text>
</comment>
<keyword evidence="4 5" id="KW-0472">Membrane</keyword>
<keyword evidence="2 5" id="KW-0812">Transmembrane</keyword>
<feature type="transmembrane region" description="Helical" evidence="5">
    <location>
        <begin position="64"/>
        <end position="80"/>
    </location>
</feature>